<sequence>MQRLDKHHLAFTEYLSGKLSPAPLDELRPGRILELGCGSGAWPIQATTQLPAAQILAADRSPLPNRFLPANISFQMADLAKEGDFKPDHFFDIVHARFVFCHVSNTHDAFRRLAQLVRPGGLLLIEDINALSYFETAGPVSRRDHYISMMKQSCDERGADMEFGRKTPDLIRALDDFPDVQVQKMSMPFGVNGPDDALNHLGPATKKFYIGTVDSVAEYLAPRGFTREMALKYREELENDSVDVYCCRARRALASD</sequence>
<dbReference type="SUPFAM" id="SSF53335">
    <property type="entry name" value="S-adenosyl-L-methionine-dependent methyltransferases"/>
    <property type="match status" value="1"/>
</dbReference>
<keyword evidence="1" id="KW-0808">Transferase</keyword>
<evidence type="ECO:0000313" key="2">
    <source>
        <dbReference type="EMBL" id="KAJ7367704.1"/>
    </source>
</evidence>
<evidence type="ECO:0000313" key="3">
    <source>
        <dbReference type="Proteomes" id="UP001218218"/>
    </source>
</evidence>
<dbReference type="PANTHER" id="PTHR43861">
    <property type="entry name" value="TRANS-ACONITATE 2-METHYLTRANSFERASE-RELATED"/>
    <property type="match status" value="1"/>
</dbReference>
<keyword evidence="2" id="KW-0489">Methyltransferase</keyword>
<dbReference type="Proteomes" id="UP001218218">
    <property type="component" value="Unassembled WGS sequence"/>
</dbReference>
<dbReference type="AlphaFoldDB" id="A0AAD7F448"/>
<comment type="caution">
    <text evidence="2">The sequence shown here is derived from an EMBL/GenBank/DDBJ whole genome shotgun (WGS) entry which is preliminary data.</text>
</comment>
<dbReference type="GO" id="GO:0032259">
    <property type="term" value="P:methylation"/>
    <property type="evidence" value="ECO:0007669"/>
    <property type="project" value="UniProtKB-KW"/>
</dbReference>
<dbReference type="CDD" id="cd02440">
    <property type="entry name" value="AdoMet_MTases"/>
    <property type="match status" value="1"/>
</dbReference>
<dbReference type="Pfam" id="PF13489">
    <property type="entry name" value="Methyltransf_23"/>
    <property type="match status" value="1"/>
</dbReference>
<dbReference type="EMBL" id="JARIHO010000001">
    <property type="protein sequence ID" value="KAJ7367704.1"/>
    <property type="molecule type" value="Genomic_DNA"/>
</dbReference>
<protein>
    <submittedName>
        <fullName evidence="2">S-adenosyl-L-methionine-dependent methyltransferase</fullName>
    </submittedName>
</protein>
<keyword evidence="3" id="KW-1185">Reference proteome</keyword>
<gene>
    <name evidence="2" type="ORF">DFH08DRAFT_1070538</name>
</gene>
<dbReference type="GO" id="GO:0008168">
    <property type="term" value="F:methyltransferase activity"/>
    <property type="evidence" value="ECO:0007669"/>
    <property type="project" value="UniProtKB-KW"/>
</dbReference>
<reference evidence="2" key="1">
    <citation type="submission" date="2023-03" db="EMBL/GenBank/DDBJ databases">
        <title>Massive genome expansion in bonnet fungi (Mycena s.s.) driven by repeated elements and novel gene families across ecological guilds.</title>
        <authorList>
            <consortium name="Lawrence Berkeley National Laboratory"/>
            <person name="Harder C.B."/>
            <person name="Miyauchi S."/>
            <person name="Viragh M."/>
            <person name="Kuo A."/>
            <person name="Thoen E."/>
            <person name="Andreopoulos B."/>
            <person name="Lu D."/>
            <person name="Skrede I."/>
            <person name="Drula E."/>
            <person name="Henrissat B."/>
            <person name="Morin E."/>
            <person name="Kohler A."/>
            <person name="Barry K."/>
            <person name="LaButti K."/>
            <person name="Morin E."/>
            <person name="Salamov A."/>
            <person name="Lipzen A."/>
            <person name="Mereny Z."/>
            <person name="Hegedus B."/>
            <person name="Baldrian P."/>
            <person name="Stursova M."/>
            <person name="Weitz H."/>
            <person name="Taylor A."/>
            <person name="Grigoriev I.V."/>
            <person name="Nagy L.G."/>
            <person name="Martin F."/>
            <person name="Kauserud H."/>
        </authorList>
    </citation>
    <scope>NUCLEOTIDE SEQUENCE</scope>
    <source>
        <strain evidence="2">CBHHK002</strain>
    </source>
</reference>
<proteinExistence type="predicted"/>
<dbReference type="InterPro" id="IPR029063">
    <property type="entry name" value="SAM-dependent_MTases_sf"/>
</dbReference>
<accession>A0AAD7F448</accession>
<evidence type="ECO:0000256" key="1">
    <source>
        <dbReference type="ARBA" id="ARBA00022679"/>
    </source>
</evidence>
<name>A0AAD7F448_9AGAR</name>
<dbReference type="PANTHER" id="PTHR43861:SF3">
    <property type="entry name" value="PUTATIVE (AFU_ORTHOLOGUE AFUA_2G14390)-RELATED"/>
    <property type="match status" value="1"/>
</dbReference>
<dbReference type="Gene3D" id="3.40.50.150">
    <property type="entry name" value="Vaccinia Virus protein VP39"/>
    <property type="match status" value="1"/>
</dbReference>
<organism evidence="2 3">
    <name type="scientific">Mycena albidolilacea</name>
    <dbReference type="NCBI Taxonomy" id="1033008"/>
    <lineage>
        <taxon>Eukaryota</taxon>
        <taxon>Fungi</taxon>
        <taxon>Dikarya</taxon>
        <taxon>Basidiomycota</taxon>
        <taxon>Agaricomycotina</taxon>
        <taxon>Agaricomycetes</taxon>
        <taxon>Agaricomycetidae</taxon>
        <taxon>Agaricales</taxon>
        <taxon>Marasmiineae</taxon>
        <taxon>Mycenaceae</taxon>
        <taxon>Mycena</taxon>
    </lineage>
</organism>